<organism evidence="4 5">
    <name type="scientific">Delitschia confertaspora ATCC 74209</name>
    <dbReference type="NCBI Taxonomy" id="1513339"/>
    <lineage>
        <taxon>Eukaryota</taxon>
        <taxon>Fungi</taxon>
        <taxon>Dikarya</taxon>
        <taxon>Ascomycota</taxon>
        <taxon>Pezizomycotina</taxon>
        <taxon>Dothideomycetes</taxon>
        <taxon>Pleosporomycetidae</taxon>
        <taxon>Pleosporales</taxon>
        <taxon>Delitschiaceae</taxon>
        <taxon>Delitschia</taxon>
    </lineage>
</organism>
<dbReference type="AlphaFoldDB" id="A0A9P4JRQ6"/>
<dbReference type="Proteomes" id="UP000799536">
    <property type="component" value="Unassembled WGS sequence"/>
</dbReference>
<dbReference type="OrthoDB" id="205166at2759"/>
<comment type="caution">
    <text evidence="4">The sequence shown here is derived from an EMBL/GenBank/DDBJ whole genome shotgun (WGS) entry which is preliminary data.</text>
</comment>
<accession>A0A9P4JRQ6</accession>
<evidence type="ECO:0000256" key="3">
    <source>
        <dbReference type="SAM" id="MobiDB-lite"/>
    </source>
</evidence>
<evidence type="ECO:0000313" key="5">
    <source>
        <dbReference type="Proteomes" id="UP000799536"/>
    </source>
</evidence>
<keyword evidence="5" id="KW-1185">Reference proteome</keyword>
<sequence length="398" mass="44435">MVGYNYGLLPQEDEDAIHNIQRLLAVESRPYQRVSGRFALSNTASLFHSRFAAGASIADGKAPAHPTGQKQGRNWDSFDEDVLLDLELFESSILRSEMLHNSNTKERERYAAAKVRTLANAQATRDHTVGLRMQLEEAKQTLEQRKQYDILAEKITTSKVLKPRDEQAASHAKLEEEIKELREQVQGFKNTWMDRRNQFARIVEEGREMLRMIKDEKEEVERKEGMLEDANDGEDGEVSTRGEQSLAGTPRPEAGSSTPIHAQDSDRNTSLRFPQQRLGALSRGLSAAPSTRSEAGDTDIDMVCPKNKYVHNLSDTNHGHQGGNDRGIKRGFREDERRGGNGRNHDGRDDGSDDGEEDEGEVGSGEEEEGEVSGTDPEEEEEDAEEAVGASHEMMDLS</sequence>
<feature type="compositionally biased region" description="Acidic residues" evidence="3">
    <location>
        <begin position="227"/>
        <end position="237"/>
    </location>
</feature>
<dbReference type="Pfam" id="PF05615">
    <property type="entry name" value="THOC7"/>
    <property type="match status" value="1"/>
</dbReference>
<feature type="region of interest" description="Disordered" evidence="3">
    <location>
        <begin position="281"/>
        <end position="300"/>
    </location>
</feature>
<evidence type="ECO:0000256" key="1">
    <source>
        <dbReference type="ARBA" id="ARBA00004123"/>
    </source>
</evidence>
<gene>
    <name evidence="4" type="ORF">GQ43DRAFT_440036</name>
</gene>
<evidence type="ECO:0000313" key="4">
    <source>
        <dbReference type="EMBL" id="KAF2202039.1"/>
    </source>
</evidence>
<name>A0A9P4JRQ6_9PLEO</name>
<feature type="compositionally biased region" description="Acidic residues" evidence="3">
    <location>
        <begin position="351"/>
        <end position="386"/>
    </location>
</feature>
<feature type="compositionally biased region" description="Basic and acidic residues" evidence="3">
    <location>
        <begin position="326"/>
        <end position="350"/>
    </location>
</feature>
<dbReference type="EMBL" id="ML993951">
    <property type="protein sequence ID" value="KAF2202039.1"/>
    <property type="molecule type" value="Genomic_DNA"/>
</dbReference>
<keyword evidence="2" id="KW-0539">Nucleus</keyword>
<dbReference type="GO" id="GO:0006397">
    <property type="term" value="P:mRNA processing"/>
    <property type="evidence" value="ECO:0007669"/>
    <property type="project" value="InterPro"/>
</dbReference>
<proteinExistence type="predicted"/>
<evidence type="ECO:0000256" key="2">
    <source>
        <dbReference type="ARBA" id="ARBA00023242"/>
    </source>
</evidence>
<feature type="region of interest" description="Disordered" evidence="3">
    <location>
        <begin position="218"/>
        <end position="269"/>
    </location>
</feature>
<reference evidence="4" key="1">
    <citation type="journal article" date="2020" name="Stud. Mycol.">
        <title>101 Dothideomycetes genomes: a test case for predicting lifestyles and emergence of pathogens.</title>
        <authorList>
            <person name="Haridas S."/>
            <person name="Albert R."/>
            <person name="Binder M."/>
            <person name="Bloem J."/>
            <person name="Labutti K."/>
            <person name="Salamov A."/>
            <person name="Andreopoulos B."/>
            <person name="Baker S."/>
            <person name="Barry K."/>
            <person name="Bills G."/>
            <person name="Bluhm B."/>
            <person name="Cannon C."/>
            <person name="Castanera R."/>
            <person name="Culley D."/>
            <person name="Daum C."/>
            <person name="Ezra D."/>
            <person name="Gonzalez J."/>
            <person name="Henrissat B."/>
            <person name="Kuo A."/>
            <person name="Liang C."/>
            <person name="Lipzen A."/>
            <person name="Lutzoni F."/>
            <person name="Magnuson J."/>
            <person name="Mondo S."/>
            <person name="Nolan M."/>
            <person name="Ohm R."/>
            <person name="Pangilinan J."/>
            <person name="Park H.-J."/>
            <person name="Ramirez L."/>
            <person name="Alfaro M."/>
            <person name="Sun H."/>
            <person name="Tritt A."/>
            <person name="Yoshinaga Y."/>
            <person name="Zwiers L.-H."/>
            <person name="Turgeon B."/>
            <person name="Goodwin S."/>
            <person name="Spatafora J."/>
            <person name="Crous P."/>
            <person name="Grigoriev I."/>
        </authorList>
    </citation>
    <scope>NUCLEOTIDE SEQUENCE</scope>
    <source>
        <strain evidence="4">ATCC 74209</strain>
    </source>
</reference>
<protein>
    <recommendedName>
        <fullName evidence="6">Tho complex subunit 7</fullName>
    </recommendedName>
</protein>
<evidence type="ECO:0008006" key="6">
    <source>
        <dbReference type="Google" id="ProtNLM"/>
    </source>
</evidence>
<dbReference type="InterPro" id="IPR008501">
    <property type="entry name" value="THOC7/Mft1"/>
</dbReference>
<dbReference type="GO" id="GO:0000445">
    <property type="term" value="C:THO complex part of transcription export complex"/>
    <property type="evidence" value="ECO:0007669"/>
    <property type="project" value="InterPro"/>
</dbReference>
<comment type="subcellular location">
    <subcellularLocation>
        <location evidence="1">Nucleus</location>
    </subcellularLocation>
</comment>
<feature type="region of interest" description="Disordered" evidence="3">
    <location>
        <begin position="311"/>
        <end position="398"/>
    </location>
</feature>